<reference evidence="2" key="1">
    <citation type="submission" date="2016-11" db="UniProtKB">
        <authorList>
            <consortium name="WormBaseParasite"/>
        </authorList>
    </citation>
    <scope>IDENTIFICATION</scope>
</reference>
<sequence>MGNLIRMNHNNKTLYYFKLFL</sequence>
<protein>
    <submittedName>
        <fullName evidence="2">Uncharacterized protein</fullName>
    </submittedName>
</protein>
<proteinExistence type="predicted"/>
<evidence type="ECO:0000313" key="1">
    <source>
        <dbReference type="Proteomes" id="UP000095283"/>
    </source>
</evidence>
<dbReference type="AlphaFoldDB" id="A0A1I7WFC3"/>
<keyword evidence="1" id="KW-1185">Reference proteome</keyword>
<organism evidence="1 2">
    <name type="scientific">Heterorhabditis bacteriophora</name>
    <name type="common">Entomopathogenic nematode worm</name>
    <dbReference type="NCBI Taxonomy" id="37862"/>
    <lineage>
        <taxon>Eukaryota</taxon>
        <taxon>Metazoa</taxon>
        <taxon>Ecdysozoa</taxon>
        <taxon>Nematoda</taxon>
        <taxon>Chromadorea</taxon>
        <taxon>Rhabditida</taxon>
        <taxon>Rhabditina</taxon>
        <taxon>Rhabditomorpha</taxon>
        <taxon>Strongyloidea</taxon>
        <taxon>Heterorhabditidae</taxon>
        <taxon>Heterorhabditis</taxon>
    </lineage>
</organism>
<name>A0A1I7WFC3_HETBA</name>
<dbReference type="WBParaSite" id="Hba_03665">
    <property type="protein sequence ID" value="Hba_03665"/>
    <property type="gene ID" value="Hba_03665"/>
</dbReference>
<dbReference type="Proteomes" id="UP000095283">
    <property type="component" value="Unplaced"/>
</dbReference>
<evidence type="ECO:0000313" key="2">
    <source>
        <dbReference type="WBParaSite" id="Hba_03665"/>
    </source>
</evidence>
<accession>A0A1I7WFC3</accession>